<keyword evidence="1" id="KW-0472">Membrane</keyword>
<reference evidence="1 3" key="1">
    <citation type="journal article" date="2014" name="BMC Genomics">
        <title>Genome sequence of Anopheles sinensis provides insight into genetics basis of mosquito competence for malaria parasites.</title>
        <authorList>
            <person name="Zhou D."/>
            <person name="Zhang D."/>
            <person name="Ding G."/>
            <person name="Shi L."/>
            <person name="Hou Q."/>
            <person name="Ye Y."/>
            <person name="Xu Y."/>
            <person name="Zhou H."/>
            <person name="Xiong C."/>
            <person name="Li S."/>
            <person name="Yu J."/>
            <person name="Hong S."/>
            <person name="Yu X."/>
            <person name="Zou P."/>
            <person name="Chen C."/>
            <person name="Chang X."/>
            <person name="Wang W."/>
            <person name="Lv Y."/>
            <person name="Sun Y."/>
            <person name="Ma L."/>
            <person name="Shen B."/>
            <person name="Zhu C."/>
        </authorList>
    </citation>
    <scope>NUCLEOTIDE SEQUENCE [LARGE SCALE GENOMIC DNA]</scope>
</reference>
<dbReference type="Proteomes" id="UP000030765">
    <property type="component" value="Unassembled WGS sequence"/>
</dbReference>
<accession>A0A084W7J4</accession>
<keyword evidence="3" id="KW-1185">Reference proteome</keyword>
<dbReference type="EnsemblMetazoa" id="ASIC014191-RA">
    <property type="protein sequence ID" value="ASIC014191-PA"/>
    <property type="gene ID" value="ASIC014191"/>
</dbReference>
<dbReference type="VEuPathDB" id="VectorBase:ASIC014191"/>
<gene>
    <name evidence="1" type="ORF">ZHAS_00014191</name>
</gene>
<dbReference type="EMBL" id="ATLV01021258">
    <property type="status" value="NOT_ANNOTATED_CDS"/>
    <property type="molecule type" value="Genomic_DNA"/>
</dbReference>
<sequence length="55" mass="6151">MFLLVTHPAVCPPCRLVQPRCRWRVVRGSASAYKPPQPLGPSTQPTSCCHKEECM</sequence>
<evidence type="ECO:0000313" key="2">
    <source>
        <dbReference type="EnsemblMetazoa" id="ASIC014191-PA"/>
    </source>
</evidence>
<evidence type="ECO:0000313" key="1">
    <source>
        <dbReference type="EMBL" id="KFB46188.1"/>
    </source>
</evidence>
<protein>
    <submittedName>
        <fullName evidence="1 2">Cystic fibrosis transmembrane conductance regulator</fullName>
    </submittedName>
</protein>
<reference evidence="2" key="2">
    <citation type="submission" date="2020-05" db="UniProtKB">
        <authorList>
            <consortium name="EnsemblMetazoa"/>
        </authorList>
    </citation>
    <scope>IDENTIFICATION</scope>
</reference>
<organism evidence="1">
    <name type="scientific">Anopheles sinensis</name>
    <name type="common">Mosquito</name>
    <dbReference type="NCBI Taxonomy" id="74873"/>
    <lineage>
        <taxon>Eukaryota</taxon>
        <taxon>Metazoa</taxon>
        <taxon>Ecdysozoa</taxon>
        <taxon>Arthropoda</taxon>
        <taxon>Hexapoda</taxon>
        <taxon>Insecta</taxon>
        <taxon>Pterygota</taxon>
        <taxon>Neoptera</taxon>
        <taxon>Endopterygota</taxon>
        <taxon>Diptera</taxon>
        <taxon>Nematocera</taxon>
        <taxon>Culicoidea</taxon>
        <taxon>Culicidae</taxon>
        <taxon>Anophelinae</taxon>
        <taxon>Anopheles</taxon>
    </lineage>
</organism>
<proteinExistence type="predicted"/>
<evidence type="ECO:0000313" key="3">
    <source>
        <dbReference type="Proteomes" id="UP000030765"/>
    </source>
</evidence>
<dbReference type="EMBL" id="KE525315">
    <property type="protein sequence ID" value="KFB46188.1"/>
    <property type="molecule type" value="Genomic_DNA"/>
</dbReference>
<keyword evidence="1" id="KW-0812">Transmembrane</keyword>
<dbReference type="AlphaFoldDB" id="A0A084W7J4"/>
<name>A0A084W7J4_ANOSI</name>